<accession>A0AAG5CWC4</accession>
<feature type="transmembrane region" description="Helical" evidence="1">
    <location>
        <begin position="50"/>
        <end position="70"/>
    </location>
</feature>
<evidence type="ECO:0000313" key="3">
    <source>
        <dbReference type="Proteomes" id="UP000075880"/>
    </source>
</evidence>
<dbReference type="AlphaFoldDB" id="A0AAG5CWC4"/>
<keyword evidence="3" id="KW-1185">Reference proteome</keyword>
<name>A0AAG5CWC4_ANOAO</name>
<organism evidence="2 3">
    <name type="scientific">Anopheles atroparvus</name>
    <name type="common">European mosquito</name>
    <dbReference type="NCBI Taxonomy" id="41427"/>
    <lineage>
        <taxon>Eukaryota</taxon>
        <taxon>Metazoa</taxon>
        <taxon>Ecdysozoa</taxon>
        <taxon>Arthropoda</taxon>
        <taxon>Hexapoda</taxon>
        <taxon>Insecta</taxon>
        <taxon>Pterygota</taxon>
        <taxon>Neoptera</taxon>
        <taxon>Endopterygota</taxon>
        <taxon>Diptera</taxon>
        <taxon>Nematocera</taxon>
        <taxon>Culicoidea</taxon>
        <taxon>Culicidae</taxon>
        <taxon>Anophelinae</taxon>
        <taxon>Anopheles</taxon>
    </lineage>
</organism>
<evidence type="ECO:0000313" key="2">
    <source>
        <dbReference type="EnsemblMetazoa" id="ENSAATROPP003110"/>
    </source>
</evidence>
<feature type="transmembrane region" description="Helical" evidence="1">
    <location>
        <begin position="129"/>
        <end position="162"/>
    </location>
</feature>
<dbReference type="EnsemblMetazoa" id="ENSAATROPT003237">
    <property type="protein sequence ID" value="ENSAATROPP003110"/>
    <property type="gene ID" value="ENSAATROPG002565"/>
</dbReference>
<dbReference type="Proteomes" id="UP000075880">
    <property type="component" value="Unassembled WGS sequence"/>
</dbReference>
<feature type="transmembrane region" description="Helical" evidence="1">
    <location>
        <begin position="20"/>
        <end position="38"/>
    </location>
</feature>
<feature type="transmembrane region" description="Helical" evidence="1">
    <location>
        <begin position="90"/>
        <end position="109"/>
    </location>
</feature>
<keyword evidence="1" id="KW-0812">Transmembrane</keyword>
<keyword evidence="1" id="KW-0472">Membrane</keyword>
<evidence type="ECO:0000256" key="1">
    <source>
        <dbReference type="SAM" id="Phobius"/>
    </source>
</evidence>
<keyword evidence="1" id="KW-1133">Transmembrane helix</keyword>
<sequence>MMEKQTRINSKPYLIFTLSLRYWPLAGYFSYFVAFATLRDRILSRLIAHTRHWPGVALVLQLWSIQYFFLYARHLNNRVDCSVRWTRNSGMVAIGNVLCVCFFFNELYIQWFSMKHSSKIELFFQWNCFILWTIQLFECCTVSCATAFINMILVSLFALHLLHGVSYNFDLYGGFRRYASLELCFFYTYLF</sequence>
<reference evidence="2" key="1">
    <citation type="submission" date="2024-04" db="UniProtKB">
        <authorList>
            <consortium name="EnsemblMetazoa"/>
        </authorList>
    </citation>
    <scope>IDENTIFICATION</scope>
    <source>
        <strain evidence="2">EBRO</strain>
    </source>
</reference>
<proteinExistence type="predicted"/>
<protein>
    <submittedName>
        <fullName evidence="2">Uncharacterized protein</fullName>
    </submittedName>
</protein>